<sequence>MRNSEVVEVAGVFVGVVLRETDTSDFHFFATHDGVRDLHGCHAESTQQLRDEARAMFRRQSRH</sequence>
<protein>
    <submittedName>
        <fullName evidence="1">Uncharacterized protein</fullName>
    </submittedName>
</protein>
<accession>A0ABT1W672</accession>
<keyword evidence="2" id="KW-1185">Reference proteome</keyword>
<name>A0ABT1W672_9PROT</name>
<gene>
    <name evidence="1" type="ORF">NFI95_07920</name>
</gene>
<dbReference type="Proteomes" id="UP001524587">
    <property type="component" value="Unassembled WGS sequence"/>
</dbReference>
<evidence type="ECO:0000313" key="1">
    <source>
        <dbReference type="EMBL" id="MCQ8278377.1"/>
    </source>
</evidence>
<proteinExistence type="predicted"/>
<reference evidence="1 2" key="1">
    <citation type="submission" date="2022-06" db="EMBL/GenBank/DDBJ databases">
        <title>Endosaccharibacter gen. nov., sp. nov., endophytic bacteria isolated from sugarcane.</title>
        <authorList>
            <person name="Pitiwittayakul N."/>
            <person name="Yukphan P."/>
            <person name="Charoenyingcharoen P."/>
            <person name="Tanasupawat S."/>
        </authorList>
    </citation>
    <scope>NUCLEOTIDE SEQUENCE [LARGE SCALE GENOMIC DNA]</scope>
    <source>
        <strain evidence="1 2">KSS8</strain>
    </source>
</reference>
<organism evidence="1 2">
    <name type="scientific">Endosaccharibacter trunci</name>
    <dbReference type="NCBI Taxonomy" id="2812733"/>
    <lineage>
        <taxon>Bacteria</taxon>
        <taxon>Pseudomonadati</taxon>
        <taxon>Pseudomonadota</taxon>
        <taxon>Alphaproteobacteria</taxon>
        <taxon>Acetobacterales</taxon>
        <taxon>Acetobacteraceae</taxon>
        <taxon>Endosaccharibacter</taxon>
    </lineage>
</organism>
<dbReference type="EMBL" id="JAMSKV010000005">
    <property type="protein sequence ID" value="MCQ8278377.1"/>
    <property type="molecule type" value="Genomic_DNA"/>
</dbReference>
<dbReference type="RefSeq" id="WP_422863848.1">
    <property type="nucleotide sequence ID" value="NZ_JAMSKV010000005.1"/>
</dbReference>
<evidence type="ECO:0000313" key="2">
    <source>
        <dbReference type="Proteomes" id="UP001524587"/>
    </source>
</evidence>
<comment type="caution">
    <text evidence="1">The sequence shown here is derived from an EMBL/GenBank/DDBJ whole genome shotgun (WGS) entry which is preliminary data.</text>
</comment>